<dbReference type="EMBL" id="BMQL01000052">
    <property type="protein sequence ID" value="GGR31245.1"/>
    <property type="molecule type" value="Genomic_DNA"/>
</dbReference>
<dbReference type="PANTHER" id="PTHR33877:SF2">
    <property type="entry name" value="OS07G0170200 PROTEIN"/>
    <property type="match status" value="1"/>
</dbReference>
<dbReference type="SMART" id="SM00507">
    <property type="entry name" value="HNHc"/>
    <property type="match status" value="1"/>
</dbReference>
<dbReference type="GO" id="GO:0003676">
    <property type="term" value="F:nucleic acid binding"/>
    <property type="evidence" value="ECO:0007669"/>
    <property type="project" value="InterPro"/>
</dbReference>
<feature type="domain" description="HNH nuclease" evidence="1">
    <location>
        <begin position="103"/>
        <end position="153"/>
    </location>
</feature>
<dbReference type="InterPro" id="IPR002711">
    <property type="entry name" value="HNH"/>
</dbReference>
<dbReference type="InterPro" id="IPR003615">
    <property type="entry name" value="HNH_nuc"/>
</dbReference>
<comment type="caution">
    <text evidence="2">The sequence shown here is derived from an EMBL/GenBank/DDBJ whole genome shotgun (WGS) entry which is preliminary data.</text>
</comment>
<dbReference type="InterPro" id="IPR052892">
    <property type="entry name" value="NA-targeting_endonuclease"/>
</dbReference>
<accession>A0A918CLU3</accession>
<dbReference type="PANTHER" id="PTHR33877">
    <property type="entry name" value="SLL1193 PROTEIN"/>
    <property type="match status" value="1"/>
</dbReference>
<reference evidence="2" key="2">
    <citation type="submission" date="2020-09" db="EMBL/GenBank/DDBJ databases">
        <authorList>
            <person name="Sun Q."/>
            <person name="Ohkuma M."/>
        </authorList>
    </citation>
    <scope>NUCLEOTIDE SEQUENCE</scope>
    <source>
        <strain evidence="2">JCM 31311</strain>
    </source>
</reference>
<dbReference type="GO" id="GO:0004519">
    <property type="term" value="F:endonuclease activity"/>
    <property type="evidence" value="ECO:0007669"/>
    <property type="project" value="InterPro"/>
</dbReference>
<sequence length="169" mass="18570">MSRGKQAHSTVFDAAWLEKVMQFSSAYSIKIALVIGRCEAEGRTATYGAVYDAFHLDGRTFEANVEKLIQAGLIQKHGKGYVTGKGYTTPHSVFETRQSIPRALRQAVFDRDAQACIYCGATENLSLDHVVPWSRGGADTFENLVTACRSCNSSKNARTPVEWQGTAMN</sequence>
<keyword evidence="3" id="KW-1185">Reference proteome</keyword>
<dbReference type="GO" id="GO:0008270">
    <property type="term" value="F:zinc ion binding"/>
    <property type="evidence" value="ECO:0007669"/>
    <property type="project" value="InterPro"/>
</dbReference>
<dbReference type="CDD" id="cd00085">
    <property type="entry name" value="HNHc"/>
    <property type="match status" value="1"/>
</dbReference>
<gene>
    <name evidence="2" type="ORF">GCM10008957_47390</name>
</gene>
<dbReference type="AlphaFoldDB" id="A0A918CLU3"/>
<evidence type="ECO:0000313" key="3">
    <source>
        <dbReference type="Proteomes" id="UP000603865"/>
    </source>
</evidence>
<evidence type="ECO:0000313" key="2">
    <source>
        <dbReference type="EMBL" id="GGR31245.1"/>
    </source>
</evidence>
<protein>
    <recommendedName>
        <fullName evidence="1">HNH nuclease domain-containing protein</fullName>
    </recommendedName>
</protein>
<dbReference type="Proteomes" id="UP000603865">
    <property type="component" value="Unassembled WGS sequence"/>
</dbReference>
<dbReference type="Gene3D" id="1.10.30.50">
    <property type="match status" value="1"/>
</dbReference>
<dbReference type="Pfam" id="PF01844">
    <property type="entry name" value="HNH"/>
    <property type="match status" value="1"/>
</dbReference>
<organism evidence="2 3">
    <name type="scientific">Deinococcus ruber</name>
    <dbReference type="NCBI Taxonomy" id="1848197"/>
    <lineage>
        <taxon>Bacteria</taxon>
        <taxon>Thermotogati</taxon>
        <taxon>Deinococcota</taxon>
        <taxon>Deinococci</taxon>
        <taxon>Deinococcales</taxon>
        <taxon>Deinococcaceae</taxon>
        <taxon>Deinococcus</taxon>
    </lineage>
</organism>
<proteinExistence type="predicted"/>
<reference evidence="2" key="1">
    <citation type="journal article" date="2014" name="Int. J. Syst. Evol. Microbiol.">
        <title>Complete genome sequence of Corynebacterium casei LMG S-19264T (=DSM 44701T), isolated from a smear-ripened cheese.</title>
        <authorList>
            <consortium name="US DOE Joint Genome Institute (JGI-PGF)"/>
            <person name="Walter F."/>
            <person name="Albersmeier A."/>
            <person name="Kalinowski J."/>
            <person name="Ruckert C."/>
        </authorList>
    </citation>
    <scope>NUCLEOTIDE SEQUENCE</scope>
    <source>
        <strain evidence="2">JCM 31311</strain>
    </source>
</reference>
<evidence type="ECO:0000259" key="1">
    <source>
        <dbReference type="SMART" id="SM00507"/>
    </source>
</evidence>
<name>A0A918CLU3_9DEIO</name>